<dbReference type="Proteomes" id="UP000275078">
    <property type="component" value="Unassembled WGS sequence"/>
</dbReference>
<evidence type="ECO:0000256" key="3">
    <source>
        <dbReference type="ARBA" id="ARBA00022691"/>
    </source>
</evidence>
<reference evidence="5 6" key="1">
    <citation type="journal article" date="2018" name="Nat. Ecol. Evol.">
        <title>Pezizomycetes genomes reveal the molecular basis of ectomycorrhizal truffle lifestyle.</title>
        <authorList>
            <person name="Murat C."/>
            <person name="Payen T."/>
            <person name="Noel B."/>
            <person name="Kuo A."/>
            <person name="Morin E."/>
            <person name="Chen J."/>
            <person name="Kohler A."/>
            <person name="Krizsan K."/>
            <person name="Balestrini R."/>
            <person name="Da Silva C."/>
            <person name="Montanini B."/>
            <person name="Hainaut M."/>
            <person name="Levati E."/>
            <person name="Barry K.W."/>
            <person name="Belfiori B."/>
            <person name="Cichocki N."/>
            <person name="Clum A."/>
            <person name="Dockter R.B."/>
            <person name="Fauchery L."/>
            <person name="Guy J."/>
            <person name="Iotti M."/>
            <person name="Le Tacon F."/>
            <person name="Lindquist E.A."/>
            <person name="Lipzen A."/>
            <person name="Malagnac F."/>
            <person name="Mello A."/>
            <person name="Molinier V."/>
            <person name="Miyauchi S."/>
            <person name="Poulain J."/>
            <person name="Riccioni C."/>
            <person name="Rubini A."/>
            <person name="Sitrit Y."/>
            <person name="Splivallo R."/>
            <person name="Traeger S."/>
            <person name="Wang M."/>
            <person name="Zifcakova L."/>
            <person name="Wipf D."/>
            <person name="Zambonelli A."/>
            <person name="Paolocci F."/>
            <person name="Nowrousian M."/>
            <person name="Ottonello S."/>
            <person name="Baldrian P."/>
            <person name="Spatafora J.W."/>
            <person name="Henrissat B."/>
            <person name="Nagy L.G."/>
            <person name="Aury J.M."/>
            <person name="Wincker P."/>
            <person name="Grigoriev I.V."/>
            <person name="Bonfante P."/>
            <person name="Martin F.M."/>
        </authorList>
    </citation>
    <scope>NUCLEOTIDE SEQUENCE [LARGE SCALE GENOMIC DNA]</scope>
    <source>
        <strain evidence="5 6">RN42</strain>
    </source>
</reference>
<evidence type="ECO:0000313" key="5">
    <source>
        <dbReference type="EMBL" id="RPA86366.1"/>
    </source>
</evidence>
<organism evidence="5 6">
    <name type="scientific">Ascobolus immersus RN42</name>
    <dbReference type="NCBI Taxonomy" id="1160509"/>
    <lineage>
        <taxon>Eukaryota</taxon>
        <taxon>Fungi</taxon>
        <taxon>Dikarya</taxon>
        <taxon>Ascomycota</taxon>
        <taxon>Pezizomycotina</taxon>
        <taxon>Pezizomycetes</taxon>
        <taxon>Pezizales</taxon>
        <taxon>Ascobolaceae</taxon>
        <taxon>Ascobolus</taxon>
    </lineage>
</organism>
<keyword evidence="3" id="KW-0949">S-adenosyl-L-methionine</keyword>
<dbReference type="GO" id="GO:0042826">
    <property type="term" value="F:histone deacetylase binding"/>
    <property type="evidence" value="ECO:0007669"/>
    <property type="project" value="TreeGrafter"/>
</dbReference>
<keyword evidence="1" id="KW-0489">Methyltransferase</keyword>
<evidence type="ECO:0000256" key="4">
    <source>
        <dbReference type="PROSITE-ProRule" id="PRU00339"/>
    </source>
</evidence>
<dbReference type="InterPro" id="IPR019734">
    <property type="entry name" value="TPR_rpt"/>
</dbReference>
<dbReference type="PROSITE" id="PS50005">
    <property type="entry name" value="TPR"/>
    <property type="match status" value="1"/>
</dbReference>
<keyword evidence="2" id="KW-0808">Transferase</keyword>
<keyword evidence="6" id="KW-1185">Reference proteome</keyword>
<dbReference type="SUPFAM" id="SSF48452">
    <property type="entry name" value="TPR-like"/>
    <property type="match status" value="1"/>
</dbReference>
<dbReference type="OrthoDB" id="2423701at2759"/>
<protein>
    <submittedName>
        <fullName evidence="5">Uncharacterized protein</fullName>
    </submittedName>
</protein>
<dbReference type="InterPro" id="IPR011990">
    <property type="entry name" value="TPR-like_helical_dom_sf"/>
</dbReference>
<dbReference type="Gene3D" id="1.25.40.10">
    <property type="entry name" value="Tetratricopeptide repeat domain"/>
    <property type="match status" value="1"/>
</dbReference>
<dbReference type="AlphaFoldDB" id="A0A3N4IL28"/>
<dbReference type="GO" id="GO:0005634">
    <property type="term" value="C:nucleus"/>
    <property type="evidence" value="ECO:0007669"/>
    <property type="project" value="TreeGrafter"/>
</dbReference>
<dbReference type="STRING" id="1160509.A0A3N4IL28"/>
<dbReference type="EMBL" id="ML119650">
    <property type="protein sequence ID" value="RPA86366.1"/>
    <property type="molecule type" value="Genomic_DNA"/>
</dbReference>
<evidence type="ECO:0000256" key="2">
    <source>
        <dbReference type="ARBA" id="ARBA00022679"/>
    </source>
</evidence>
<sequence>MSFSSTALREEGNKLYKKGNFKDAIFKYNAAISLDPADPAPVRTLSSAQFELGEYSACLATIDKALALEKDETKLPGLKLRKAKCHYHLRQFSEAKEVLEAPGAGDADAINMKKAIEQFGTTSIATNGDEKKQTLEAILRLPRFRSSLHPGSLEYFPRGHDDPRAAFDDETLEKLATTGKGDIDISVLYGGVGDGRHLFQQLSHINGFFTRRIEKHYKAQDAAKEEAAAKGLPEPETKDPYGTLDFYLAAQDAKSHAVARILIMLKLLDDLGLCLTPDKEESIEKRVTIATLCYVYLCDIMPPYCRERLDKAMKDLLDAAKDLEKSNFGLKFLEIDDQSKEAICEVLEWWLSNCKGMPVPGGEPSVELARGLPIDPNSKKVDEMLKILEGIEEENSLFEDTRMLFPFKSLMHEKEPALEALLEKTEGPKKKRKRLTELKTYASINWKVNPTLLQELDWYKFWNKRPSHSVSFLEQASKIFENGYKRYKPEFFFTRPESEWKKNPMESRWSMIQVILPWFSSMAGTLRIPDVDLTINLCVSDITAQLDRIQYTTDRKFDAIYLSNVPDYTGGHLTTVLHALPALKANSANSGTPGYALQNCLANPGAFKEGLPRFYTEYLVIPSEEKVKQYLGLVRSLPVSEKAMEEMQQSMGMPAWLAFTDPQKYIYSPPSLFGPALDKAGVTKWLYSLFFKIAMPTMRDMMHDVIHRVNQPCTLFHWIRVLIYIVEVQKFPPHWVGSVVDSILAGSLVTGCGPAVTAPMHILELKSRDTSPTNKWDLRPFLPELRVLLRKFSPVLPFTLIKQAQIPTEDNIAKWRLQMEFTDWSIGPNGNMLSLAFFRPEVGPKVWAKNGKWFMDYIKERAEFEEGDDVGRSIILGGFQWQLEKYSEEMLASRKRPGVAEWEMERDLMAKMKKEGWKMGIIRTDVYGLVSKVYQTAKVKEVTE</sequence>
<name>A0A3N4IL28_ASCIM</name>
<keyword evidence="4" id="KW-0802">TPR repeat</keyword>
<dbReference type="GO" id="GO:0008168">
    <property type="term" value="F:methyltransferase activity"/>
    <property type="evidence" value="ECO:0007669"/>
    <property type="project" value="UniProtKB-KW"/>
</dbReference>
<accession>A0A3N4IL28</accession>
<evidence type="ECO:0000313" key="6">
    <source>
        <dbReference type="Proteomes" id="UP000275078"/>
    </source>
</evidence>
<dbReference type="GO" id="GO:0032259">
    <property type="term" value="P:methylation"/>
    <property type="evidence" value="ECO:0007669"/>
    <property type="project" value="UniProtKB-KW"/>
</dbReference>
<dbReference type="InterPro" id="IPR052097">
    <property type="entry name" value="SET-MYND_domain_protein"/>
</dbReference>
<feature type="repeat" description="TPR" evidence="4">
    <location>
        <begin position="5"/>
        <end position="38"/>
    </location>
</feature>
<dbReference type="SMART" id="SM00028">
    <property type="entry name" value="TPR"/>
    <property type="match status" value="2"/>
</dbReference>
<dbReference type="GO" id="GO:0005737">
    <property type="term" value="C:cytoplasm"/>
    <property type="evidence" value="ECO:0007669"/>
    <property type="project" value="TreeGrafter"/>
</dbReference>
<dbReference type="PANTHER" id="PTHR46165">
    <property type="entry name" value="SET AND MYND DOMAIN-CONTAINING PROTEIN 4"/>
    <property type="match status" value="1"/>
</dbReference>
<evidence type="ECO:0000256" key="1">
    <source>
        <dbReference type="ARBA" id="ARBA00022603"/>
    </source>
</evidence>
<proteinExistence type="predicted"/>
<dbReference type="PANTHER" id="PTHR46165:SF2">
    <property type="entry name" value="SET AND MYND DOMAIN-CONTAINING PROTEIN 4"/>
    <property type="match status" value="1"/>
</dbReference>
<gene>
    <name evidence="5" type="ORF">BJ508DRAFT_411522</name>
</gene>